<reference evidence="1" key="1">
    <citation type="submission" date="2022-02" db="EMBL/GenBank/DDBJ databases">
        <authorList>
            <person name="King R."/>
        </authorList>
    </citation>
    <scope>NUCLEOTIDE SEQUENCE</scope>
</reference>
<evidence type="ECO:0000313" key="1">
    <source>
        <dbReference type="EMBL" id="CAH1715531.1"/>
    </source>
</evidence>
<proteinExistence type="predicted"/>
<dbReference type="AlphaFoldDB" id="A0A9P0NH35"/>
<name>A0A9P0NH35_APHGO</name>
<organism evidence="1 2">
    <name type="scientific">Aphis gossypii</name>
    <name type="common">Cotton aphid</name>
    <dbReference type="NCBI Taxonomy" id="80765"/>
    <lineage>
        <taxon>Eukaryota</taxon>
        <taxon>Metazoa</taxon>
        <taxon>Ecdysozoa</taxon>
        <taxon>Arthropoda</taxon>
        <taxon>Hexapoda</taxon>
        <taxon>Insecta</taxon>
        <taxon>Pterygota</taxon>
        <taxon>Neoptera</taxon>
        <taxon>Paraneoptera</taxon>
        <taxon>Hemiptera</taxon>
        <taxon>Sternorrhyncha</taxon>
        <taxon>Aphidomorpha</taxon>
        <taxon>Aphidoidea</taxon>
        <taxon>Aphididae</taxon>
        <taxon>Aphidini</taxon>
        <taxon>Aphis</taxon>
        <taxon>Aphis</taxon>
    </lineage>
</organism>
<dbReference type="EMBL" id="OU899034">
    <property type="protein sequence ID" value="CAH1715531.1"/>
    <property type="molecule type" value="Genomic_DNA"/>
</dbReference>
<sequence length="150" mass="17027">MFQPGSNYEFGRFITCLMSCTLGTLIYEYCTNKQNSHTGWSRKRTYSDAVSAVTDPSMIVRLRNPVSSHADVIAGRETRRSVKNKKIGNENNDDDIILYCHGEDCRTSVYRFKGDFTIVKIMCSKRKLCATAVPGQCQTRCKRLPNRPGE</sequence>
<protein>
    <submittedName>
        <fullName evidence="1">Uncharacterized protein</fullName>
    </submittedName>
</protein>
<dbReference type="Proteomes" id="UP001154329">
    <property type="component" value="Chromosome 1"/>
</dbReference>
<accession>A0A9P0NH35</accession>
<reference evidence="1" key="2">
    <citation type="submission" date="2022-10" db="EMBL/GenBank/DDBJ databases">
        <authorList>
            <consortium name="ENA_rothamsted_submissions"/>
            <consortium name="culmorum"/>
            <person name="King R."/>
        </authorList>
    </citation>
    <scope>NUCLEOTIDE SEQUENCE</scope>
</reference>
<gene>
    <name evidence="1" type="ORF">APHIGO_LOCUS3214</name>
</gene>
<evidence type="ECO:0000313" key="2">
    <source>
        <dbReference type="Proteomes" id="UP001154329"/>
    </source>
</evidence>
<keyword evidence="2" id="KW-1185">Reference proteome</keyword>